<protein>
    <submittedName>
        <fullName evidence="2">LytTr DNA-binding domain-containing protein</fullName>
    </submittedName>
</protein>
<reference evidence="2 3" key="1">
    <citation type="submission" date="2017-02" db="EMBL/GenBank/DDBJ databases">
        <authorList>
            <person name="Peterson S.W."/>
        </authorList>
    </citation>
    <scope>NUCLEOTIDE SEQUENCE [LARGE SCALE GENOMIC DNA]</scope>
    <source>
        <strain evidence="2 3">DSM 22899</strain>
    </source>
</reference>
<keyword evidence="3" id="KW-1185">Reference proteome</keyword>
<evidence type="ECO:0000313" key="3">
    <source>
        <dbReference type="Proteomes" id="UP000190541"/>
    </source>
</evidence>
<proteinExistence type="predicted"/>
<dbReference type="STRING" id="623280.SAMN05660226_01848"/>
<dbReference type="Gene3D" id="2.40.50.1020">
    <property type="entry name" value="LytTr DNA-binding domain"/>
    <property type="match status" value="1"/>
</dbReference>
<organism evidence="2 3">
    <name type="scientific">Parapedobacter luteus</name>
    <dbReference type="NCBI Taxonomy" id="623280"/>
    <lineage>
        <taxon>Bacteria</taxon>
        <taxon>Pseudomonadati</taxon>
        <taxon>Bacteroidota</taxon>
        <taxon>Sphingobacteriia</taxon>
        <taxon>Sphingobacteriales</taxon>
        <taxon>Sphingobacteriaceae</taxon>
        <taxon>Parapedobacter</taxon>
    </lineage>
</organism>
<dbReference type="GO" id="GO:0003677">
    <property type="term" value="F:DNA binding"/>
    <property type="evidence" value="ECO:0007669"/>
    <property type="project" value="UniProtKB-KW"/>
</dbReference>
<dbReference type="PROSITE" id="PS50930">
    <property type="entry name" value="HTH_LYTTR"/>
    <property type="match status" value="1"/>
</dbReference>
<evidence type="ECO:0000313" key="2">
    <source>
        <dbReference type="EMBL" id="SKB54415.1"/>
    </source>
</evidence>
<evidence type="ECO:0000259" key="1">
    <source>
        <dbReference type="PROSITE" id="PS50930"/>
    </source>
</evidence>
<dbReference type="Pfam" id="PF04397">
    <property type="entry name" value="LytTR"/>
    <property type="match status" value="1"/>
</dbReference>
<dbReference type="AlphaFoldDB" id="A0A1T5C4S7"/>
<feature type="domain" description="HTH LytTR-type" evidence="1">
    <location>
        <begin position="1"/>
        <end position="62"/>
    </location>
</feature>
<sequence length="73" mass="8423">MSLKELDDRLSNSGFIRLHKSFIISFAHLITIEGNCVRMLDEERLIPIGSAYKQEFFKLLNKNLLSSQCTSFN</sequence>
<dbReference type="InterPro" id="IPR007492">
    <property type="entry name" value="LytTR_DNA-bd_dom"/>
</dbReference>
<dbReference type="OrthoDB" id="679591at2"/>
<dbReference type="EMBL" id="FUYS01000004">
    <property type="protein sequence ID" value="SKB54415.1"/>
    <property type="molecule type" value="Genomic_DNA"/>
</dbReference>
<gene>
    <name evidence="2" type="ORF">SAMN05660226_01848</name>
</gene>
<keyword evidence="2" id="KW-0238">DNA-binding</keyword>
<accession>A0A1T5C4S7</accession>
<name>A0A1T5C4S7_9SPHI</name>
<dbReference type="Proteomes" id="UP000190541">
    <property type="component" value="Unassembled WGS sequence"/>
</dbReference>